<feature type="compositionally biased region" description="Low complexity" evidence="1">
    <location>
        <begin position="122"/>
        <end position="140"/>
    </location>
</feature>
<gene>
    <name evidence="3" type="ORF">OXX778_LOCUS14884</name>
</gene>
<feature type="domain" description="BEN" evidence="2">
    <location>
        <begin position="268"/>
        <end position="366"/>
    </location>
</feature>
<sequence>MDSSIFCLVYFKQDNSFIIISKKDVDGKVKDGRVMMNYGKKWYSGRVLSEGSETKCHNDSKKLGNNCKDLRSSDDEDHELYSNKKKVAKKPITYESEYLRFEELKAKFLSSSKSQETNFAQSSKSKSNSSISFSSIPSKIDNISKGTPNGSEQNKNNHLFNKSGQCESYQNFDKLDSDEDRDDDLSLCSTPLSDHVKLKKRKIIEDDSLDECDILEKKNERNDDQVYTFIIEIRSQLSELNTAVNEIKQVISKTKKLDDEEWLDSLVYNDIDLLTIDQSAFNKYVIAVMEALFTYDELSNGLIKSDNSKSKRQTLDIERVNILRQAVKHKFKVPNRKMTSTWNEVCKIAKRCCYDSIKKKKISSLP</sequence>
<dbReference type="AlphaFoldDB" id="A0A814EK89"/>
<evidence type="ECO:0000256" key="1">
    <source>
        <dbReference type="SAM" id="MobiDB-lite"/>
    </source>
</evidence>
<dbReference type="GO" id="GO:0003677">
    <property type="term" value="F:DNA binding"/>
    <property type="evidence" value="ECO:0007669"/>
    <property type="project" value="InterPro"/>
</dbReference>
<dbReference type="Proteomes" id="UP000663879">
    <property type="component" value="Unassembled WGS sequence"/>
</dbReference>
<feature type="region of interest" description="Disordered" evidence="1">
    <location>
        <begin position="119"/>
        <end position="162"/>
    </location>
</feature>
<protein>
    <recommendedName>
        <fullName evidence="2">BEN domain-containing protein</fullName>
    </recommendedName>
</protein>
<proteinExistence type="predicted"/>
<keyword evidence="4" id="KW-1185">Reference proteome</keyword>
<feature type="compositionally biased region" description="Polar residues" evidence="1">
    <location>
        <begin position="144"/>
        <end position="162"/>
    </location>
</feature>
<dbReference type="PROSITE" id="PS51457">
    <property type="entry name" value="BEN"/>
    <property type="match status" value="1"/>
</dbReference>
<organism evidence="3 4">
    <name type="scientific">Brachionus calyciflorus</name>
    <dbReference type="NCBI Taxonomy" id="104777"/>
    <lineage>
        <taxon>Eukaryota</taxon>
        <taxon>Metazoa</taxon>
        <taxon>Spiralia</taxon>
        <taxon>Gnathifera</taxon>
        <taxon>Rotifera</taxon>
        <taxon>Eurotatoria</taxon>
        <taxon>Monogononta</taxon>
        <taxon>Pseudotrocha</taxon>
        <taxon>Ploima</taxon>
        <taxon>Brachionidae</taxon>
        <taxon>Brachionus</taxon>
    </lineage>
</organism>
<evidence type="ECO:0000313" key="4">
    <source>
        <dbReference type="Proteomes" id="UP000663879"/>
    </source>
</evidence>
<name>A0A814EK89_9BILA</name>
<evidence type="ECO:0000313" key="3">
    <source>
        <dbReference type="EMBL" id="CAF0970294.1"/>
    </source>
</evidence>
<comment type="caution">
    <text evidence="3">The sequence shown here is derived from an EMBL/GenBank/DDBJ whole genome shotgun (WGS) entry which is preliminary data.</text>
</comment>
<accession>A0A814EK89</accession>
<dbReference type="InterPro" id="IPR018379">
    <property type="entry name" value="BEN_domain"/>
</dbReference>
<dbReference type="EMBL" id="CAJNOC010003158">
    <property type="protein sequence ID" value="CAF0970294.1"/>
    <property type="molecule type" value="Genomic_DNA"/>
</dbReference>
<evidence type="ECO:0000259" key="2">
    <source>
        <dbReference type="PROSITE" id="PS51457"/>
    </source>
</evidence>
<reference evidence="3" key="1">
    <citation type="submission" date="2021-02" db="EMBL/GenBank/DDBJ databases">
        <authorList>
            <person name="Nowell W R."/>
        </authorList>
    </citation>
    <scope>NUCLEOTIDE SEQUENCE</scope>
    <source>
        <strain evidence="3">Ploen Becks lab</strain>
    </source>
</reference>